<gene>
    <name evidence="13" type="ORF">SASPL_130742</name>
</gene>
<dbReference type="InterPro" id="IPR009057">
    <property type="entry name" value="Homeodomain-like_sf"/>
</dbReference>
<evidence type="ECO:0000256" key="10">
    <source>
        <dbReference type="RuleBase" id="RU369038"/>
    </source>
</evidence>
<evidence type="ECO:0000256" key="6">
    <source>
        <dbReference type="ARBA" id="ARBA00023242"/>
    </source>
</evidence>
<dbReference type="PROSITE" id="PS00027">
    <property type="entry name" value="HOMEOBOX_1"/>
    <property type="match status" value="1"/>
</dbReference>
<keyword evidence="11" id="KW-0175">Coiled coil</keyword>
<dbReference type="SMART" id="SM00389">
    <property type="entry name" value="HOX"/>
    <property type="match status" value="1"/>
</dbReference>
<evidence type="ECO:0000259" key="12">
    <source>
        <dbReference type="PROSITE" id="PS50071"/>
    </source>
</evidence>
<dbReference type="InterPro" id="IPR001356">
    <property type="entry name" value="HD"/>
</dbReference>
<evidence type="ECO:0000256" key="5">
    <source>
        <dbReference type="ARBA" id="ARBA00023163"/>
    </source>
</evidence>
<dbReference type="OrthoDB" id="6159439at2759"/>
<evidence type="ECO:0000256" key="7">
    <source>
        <dbReference type="ARBA" id="ARBA00025748"/>
    </source>
</evidence>
<comment type="similarity">
    <text evidence="7 10">Belongs to the HD-ZIP homeobox family. Class I subfamily.</text>
</comment>
<evidence type="ECO:0000256" key="2">
    <source>
        <dbReference type="ARBA" id="ARBA00023015"/>
    </source>
</evidence>
<organism evidence="13">
    <name type="scientific">Salvia splendens</name>
    <name type="common">Scarlet sage</name>
    <dbReference type="NCBI Taxonomy" id="180675"/>
    <lineage>
        <taxon>Eukaryota</taxon>
        <taxon>Viridiplantae</taxon>
        <taxon>Streptophyta</taxon>
        <taxon>Embryophyta</taxon>
        <taxon>Tracheophyta</taxon>
        <taxon>Spermatophyta</taxon>
        <taxon>Magnoliopsida</taxon>
        <taxon>eudicotyledons</taxon>
        <taxon>Gunneridae</taxon>
        <taxon>Pentapetalae</taxon>
        <taxon>asterids</taxon>
        <taxon>lamiids</taxon>
        <taxon>Lamiales</taxon>
        <taxon>Lamiaceae</taxon>
        <taxon>Nepetoideae</taxon>
        <taxon>Mentheae</taxon>
        <taxon>Salviinae</taxon>
        <taxon>Salvia</taxon>
        <taxon>Salvia subgen. Calosphace</taxon>
        <taxon>core Calosphace</taxon>
    </lineage>
</organism>
<dbReference type="SUPFAM" id="SSF46689">
    <property type="entry name" value="Homeodomain-like"/>
    <property type="match status" value="1"/>
</dbReference>
<keyword evidence="5 10" id="KW-0804">Transcription</keyword>
<keyword evidence="4 8" id="KW-0371">Homeobox</keyword>
<keyword evidence="14" id="KW-1185">Reference proteome</keyword>
<dbReference type="GO" id="GO:0045893">
    <property type="term" value="P:positive regulation of DNA-templated transcription"/>
    <property type="evidence" value="ECO:0007669"/>
    <property type="project" value="TreeGrafter"/>
</dbReference>
<reference evidence="13" key="1">
    <citation type="submission" date="2018-01" db="EMBL/GenBank/DDBJ databases">
        <authorList>
            <person name="Mao J.F."/>
        </authorList>
    </citation>
    <scope>NUCLEOTIDE SEQUENCE</scope>
    <source>
        <strain evidence="13">Huo1</strain>
        <tissue evidence="13">Leaf</tissue>
    </source>
</reference>
<evidence type="ECO:0000313" key="14">
    <source>
        <dbReference type="Proteomes" id="UP000298416"/>
    </source>
</evidence>
<evidence type="ECO:0000256" key="4">
    <source>
        <dbReference type="ARBA" id="ARBA00023155"/>
    </source>
</evidence>
<reference evidence="13" key="2">
    <citation type="submission" date="2020-08" db="EMBL/GenBank/DDBJ databases">
        <title>Plant Genome Project.</title>
        <authorList>
            <person name="Zhang R.-G."/>
        </authorList>
    </citation>
    <scope>NUCLEOTIDE SEQUENCE</scope>
    <source>
        <strain evidence="13">Huo1</strain>
        <tissue evidence="13">Leaf</tissue>
    </source>
</reference>
<dbReference type="PANTHER" id="PTHR24326">
    <property type="entry name" value="HOMEOBOX-LEUCINE ZIPPER PROTEIN"/>
    <property type="match status" value="1"/>
</dbReference>
<dbReference type="PROSITE" id="PS50071">
    <property type="entry name" value="HOMEOBOX_2"/>
    <property type="match status" value="1"/>
</dbReference>
<dbReference type="InterPro" id="IPR000047">
    <property type="entry name" value="HTH_motif"/>
</dbReference>
<dbReference type="InterPro" id="IPR017970">
    <property type="entry name" value="Homeobox_CS"/>
</dbReference>
<comment type="subcellular location">
    <subcellularLocation>
        <location evidence="1 8 9">Nucleus</location>
    </subcellularLocation>
</comment>
<dbReference type="InterPro" id="IPR003106">
    <property type="entry name" value="Leu_zip_homeo"/>
</dbReference>
<evidence type="ECO:0000256" key="9">
    <source>
        <dbReference type="RuleBase" id="RU000682"/>
    </source>
</evidence>
<keyword evidence="6 8" id="KW-0539">Nucleus</keyword>
<evidence type="ECO:0000256" key="3">
    <source>
        <dbReference type="ARBA" id="ARBA00023125"/>
    </source>
</evidence>
<dbReference type="InterPro" id="IPR045224">
    <property type="entry name" value="HDZip_class_I_plant"/>
</dbReference>
<keyword evidence="3 8" id="KW-0238">DNA-binding</keyword>
<feature type="DNA-binding region" description="Homeobox" evidence="8">
    <location>
        <begin position="10"/>
        <end position="69"/>
    </location>
</feature>
<sequence length="200" mass="22884">MSINIKKTSRNSRRKRFSDDQIKSLETTFETEARPELHLKQHLASQLGLQPRQIAIWFQNKRARSKSKQIEQEYSVLKSNYDDLALQFDALRKENQALLTQVQKLRKMADNKDCEEDEKNQIKLGATEIPRLLLDIKGNELCMPSCGELNGRVDYLGEEADVLNIAQIAESSLASPENGCSFESCNFLDNTGGNAQWWDF</sequence>
<dbReference type="GO" id="GO:0000981">
    <property type="term" value="F:DNA-binding transcription factor activity, RNA polymerase II-specific"/>
    <property type="evidence" value="ECO:0007669"/>
    <property type="project" value="UniProtKB-UniRule"/>
</dbReference>
<evidence type="ECO:0000256" key="11">
    <source>
        <dbReference type="SAM" id="Coils"/>
    </source>
</evidence>
<evidence type="ECO:0000313" key="13">
    <source>
        <dbReference type="EMBL" id="KAG6407745.1"/>
    </source>
</evidence>
<proteinExistence type="inferred from homology"/>
<comment type="caution">
    <text evidence="13">The sequence shown here is derived from an EMBL/GenBank/DDBJ whole genome shotgun (WGS) entry which is preliminary data.</text>
</comment>
<dbReference type="Pfam" id="PF02183">
    <property type="entry name" value="HALZ"/>
    <property type="match status" value="1"/>
</dbReference>
<dbReference type="GO" id="GO:0043565">
    <property type="term" value="F:sequence-specific DNA binding"/>
    <property type="evidence" value="ECO:0007669"/>
    <property type="project" value="InterPro"/>
</dbReference>
<name>A0A8X8X4S4_SALSN</name>
<dbReference type="CDD" id="cd00086">
    <property type="entry name" value="homeodomain"/>
    <property type="match status" value="1"/>
</dbReference>
<protein>
    <recommendedName>
        <fullName evidence="10">Homeobox-leucine zipper protein</fullName>
    </recommendedName>
    <alternativeName>
        <fullName evidence="10">HD-ZIP protein</fullName>
    </alternativeName>
    <alternativeName>
        <fullName evidence="10">Homeodomain transcription factor</fullName>
    </alternativeName>
</protein>
<dbReference type="Pfam" id="PF00046">
    <property type="entry name" value="Homeodomain"/>
    <property type="match status" value="1"/>
</dbReference>
<dbReference type="PRINTS" id="PR00031">
    <property type="entry name" value="HTHREPRESSR"/>
</dbReference>
<evidence type="ECO:0000256" key="1">
    <source>
        <dbReference type="ARBA" id="ARBA00004123"/>
    </source>
</evidence>
<feature type="domain" description="Homeobox" evidence="12">
    <location>
        <begin position="8"/>
        <end position="68"/>
    </location>
</feature>
<keyword evidence="2 10" id="KW-0805">Transcription regulation</keyword>
<feature type="coiled-coil region" evidence="11">
    <location>
        <begin position="60"/>
        <end position="108"/>
    </location>
</feature>
<dbReference type="PANTHER" id="PTHR24326:SF122">
    <property type="entry name" value="HOMEOBOX-LEUCINE ZIPPER PROTEIN HOX6"/>
    <property type="match status" value="1"/>
</dbReference>
<comment type="function">
    <text evidence="10">Transcription factor.</text>
</comment>
<accession>A0A8X8X4S4</accession>
<dbReference type="EMBL" id="PNBA02000011">
    <property type="protein sequence ID" value="KAG6407745.1"/>
    <property type="molecule type" value="Genomic_DNA"/>
</dbReference>
<dbReference type="Gene3D" id="1.10.10.60">
    <property type="entry name" value="Homeodomain-like"/>
    <property type="match status" value="1"/>
</dbReference>
<dbReference type="GO" id="GO:0005634">
    <property type="term" value="C:nucleus"/>
    <property type="evidence" value="ECO:0007669"/>
    <property type="project" value="UniProtKB-SubCell"/>
</dbReference>
<evidence type="ECO:0000256" key="8">
    <source>
        <dbReference type="PROSITE-ProRule" id="PRU00108"/>
    </source>
</evidence>
<dbReference type="Proteomes" id="UP000298416">
    <property type="component" value="Unassembled WGS sequence"/>
</dbReference>
<dbReference type="AlphaFoldDB" id="A0A8X8X4S4"/>